<reference evidence="2 3" key="1">
    <citation type="submission" date="2014-06" db="EMBL/GenBank/DDBJ databases">
        <title>Rhizobium pelagicum/R2-400B4.</title>
        <authorList>
            <person name="Kimes N.E."/>
            <person name="Lopez-Perez M."/>
        </authorList>
    </citation>
    <scope>NUCLEOTIDE SEQUENCE [LARGE SCALE GENOMIC DNA]</scope>
    <source>
        <strain evidence="2 3">R2-400B4</strain>
    </source>
</reference>
<comment type="caution">
    <text evidence="2">The sequence shown here is derived from an EMBL/GenBank/DDBJ whole genome shotgun (WGS) entry which is preliminary data.</text>
</comment>
<evidence type="ECO:0000313" key="2">
    <source>
        <dbReference type="EMBL" id="KEQ05406.1"/>
    </source>
</evidence>
<sequence>MAANPVEQVKGGSQESVSHVALMSTSRLSRSRSTTGLRPASEPSSLNAAGDTGMLLGFRPKAEV</sequence>
<proteinExistence type="predicted"/>
<evidence type="ECO:0000313" key="3">
    <source>
        <dbReference type="Proteomes" id="UP000052167"/>
    </source>
</evidence>
<keyword evidence="3" id="KW-1185">Reference proteome</keyword>
<dbReference type="AlphaFoldDB" id="A0A922NZ50"/>
<dbReference type="RefSeq" id="WP_037190043.1">
    <property type="nucleotide sequence ID" value="NZ_JOKJ01000020.1"/>
</dbReference>
<name>A0A922NZ50_9HYPH</name>
<feature type="non-terminal residue" evidence="2">
    <location>
        <position position="64"/>
    </location>
</feature>
<feature type="compositionally biased region" description="Low complexity" evidence="1">
    <location>
        <begin position="24"/>
        <end position="35"/>
    </location>
</feature>
<dbReference type="EMBL" id="JOKJ01000020">
    <property type="protein sequence ID" value="KEQ05406.1"/>
    <property type="molecule type" value="Genomic_DNA"/>
</dbReference>
<accession>A0A922NZ50</accession>
<feature type="region of interest" description="Disordered" evidence="1">
    <location>
        <begin position="1"/>
        <end position="64"/>
    </location>
</feature>
<organism evidence="2 3">
    <name type="scientific">Pseudorhizobium pelagicum</name>
    <dbReference type="NCBI Taxonomy" id="1509405"/>
    <lineage>
        <taxon>Bacteria</taxon>
        <taxon>Pseudomonadati</taxon>
        <taxon>Pseudomonadota</taxon>
        <taxon>Alphaproteobacteria</taxon>
        <taxon>Hyphomicrobiales</taxon>
        <taxon>Rhizobiaceae</taxon>
        <taxon>Rhizobium/Agrobacterium group</taxon>
        <taxon>Pseudorhizobium</taxon>
    </lineage>
</organism>
<evidence type="ECO:0000256" key="1">
    <source>
        <dbReference type="SAM" id="MobiDB-lite"/>
    </source>
</evidence>
<dbReference type="Proteomes" id="UP000052167">
    <property type="component" value="Unassembled WGS sequence"/>
</dbReference>
<protein>
    <submittedName>
        <fullName evidence="2">Uncharacterized protein</fullName>
    </submittedName>
</protein>
<gene>
    <name evidence="2" type="ORF">GV68_11195</name>
</gene>